<feature type="transmembrane region" description="Helical" evidence="7">
    <location>
        <begin position="7"/>
        <end position="30"/>
    </location>
</feature>
<feature type="transmembrane region" description="Helical" evidence="7">
    <location>
        <begin position="197"/>
        <end position="214"/>
    </location>
</feature>
<dbReference type="Proteomes" id="UP001595528">
    <property type="component" value="Unassembled WGS sequence"/>
</dbReference>
<dbReference type="PANTHER" id="PTHR43386">
    <property type="entry name" value="OLIGOPEPTIDE TRANSPORT SYSTEM PERMEASE PROTEIN APPC"/>
    <property type="match status" value="1"/>
</dbReference>
<dbReference type="Gene3D" id="1.10.3720.10">
    <property type="entry name" value="MetI-like"/>
    <property type="match status" value="1"/>
</dbReference>
<evidence type="ECO:0000256" key="4">
    <source>
        <dbReference type="ARBA" id="ARBA00022692"/>
    </source>
</evidence>
<reference evidence="10" key="1">
    <citation type="journal article" date="2019" name="Int. J. Syst. Evol. Microbiol.">
        <title>The Global Catalogue of Microorganisms (GCM) 10K type strain sequencing project: providing services to taxonomists for standard genome sequencing and annotation.</title>
        <authorList>
            <consortium name="The Broad Institute Genomics Platform"/>
            <consortium name="The Broad Institute Genome Sequencing Center for Infectious Disease"/>
            <person name="Wu L."/>
            <person name="Ma J."/>
        </authorList>
    </citation>
    <scope>NUCLEOTIDE SEQUENCE [LARGE SCALE GENOMIC DNA]</scope>
    <source>
        <strain evidence="10">KCTC 42964</strain>
    </source>
</reference>
<feature type="transmembrane region" description="Helical" evidence="7">
    <location>
        <begin position="72"/>
        <end position="95"/>
    </location>
</feature>
<feature type="transmembrane region" description="Helical" evidence="7">
    <location>
        <begin position="234"/>
        <end position="261"/>
    </location>
</feature>
<evidence type="ECO:0000259" key="8">
    <source>
        <dbReference type="PROSITE" id="PS50928"/>
    </source>
</evidence>
<proteinExistence type="inferred from homology"/>
<comment type="caution">
    <text evidence="9">The sequence shown here is derived from an EMBL/GenBank/DDBJ whole genome shotgun (WGS) entry which is preliminary data.</text>
</comment>
<evidence type="ECO:0000256" key="6">
    <source>
        <dbReference type="ARBA" id="ARBA00023136"/>
    </source>
</evidence>
<dbReference type="InterPro" id="IPR035906">
    <property type="entry name" value="MetI-like_sf"/>
</dbReference>
<accession>A0ABV7KXK6</accession>
<comment type="similarity">
    <text evidence="7">Belongs to the binding-protein-dependent transport system permease family.</text>
</comment>
<dbReference type="PROSITE" id="PS50928">
    <property type="entry name" value="ABC_TM1"/>
    <property type="match status" value="1"/>
</dbReference>
<feature type="domain" description="ABC transmembrane type-1" evidence="8">
    <location>
        <begin position="68"/>
        <end position="261"/>
    </location>
</feature>
<keyword evidence="4 7" id="KW-0812">Transmembrane</keyword>
<evidence type="ECO:0000313" key="10">
    <source>
        <dbReference type="Proteomes" id="UP001595528"/>
    </source>
</evidence>
<keyword evidence="3" id="KW-1003">Cell membrane</keyword>
<evidence type="ECO:0000256" key="7">
    <source>
        <dbReference type="RuleBase" id="RU363032"/>
    </source>
</evidence>
<dbReference type="CDD" id="cd06261">
    <property type="entry name" value="TM_PBP2"/>
    <property type="match status" value="1"/>
</dbReference>
<dbReference type="InterPro" id="IPR050366">
    <property type="entry name" value="BP-dependent_transpt_permease"/>
</dbReference>
<comment type="subcellular location">
    <subcellularLocation>
        <location evidence="1 7">Cell membrane</location>
        <topology evidence="1 7">Multi-pass membrane protein</topology>
    </subcellularLocation>
</comment>
<feature type="transmembrane region" description="Helical" evidence="7">
    <location>
        <begin position="133"/>
        <end position="150"/>
    </location>
</feature>
<keyword evidence="10" id="KW-1185">Reference proteome</keyword>
<dbReference type="InterPro" id="IPR000515">
    <property type="entry name" value="MetI-like"/>
</dbReference>
<gene>
    <name evidence="9" type="ORF">ACFOGJ_07385</name>
</gene>
<dbReference type="PANTHER" id="PTHR43386:SF25">
    <property type="entry name" value="PEPTIDE ABC TRANSPORTER PERMEASE PROTEIN"/>
    <property type="match status" value="1"/>
</dbReference>
<keyword evidence="6 7" id="KW-0472">Membrane</keyword>
<evidence type="ECO:0000256" key="5">
    <source>
        <dbReference type="ARBA" id="ARBA00022989"/>
    </source>
</evidence>
<protein>
    <submittedName>
        <fullName evidence="9">ABC transporter permease</fullName>
    </submittedName>
</protein>
<sequence length="271" mass="28489">MTARYPVSVWVGAAIVLLFAVLAAFGPWLAPYGEGEIVGDVWEPLFGTYLLGTDNLGRDMLTRLLYGAQTTVGISLAATMVTFLLGSVLGFLAATAGGALDQVISRAVDAVLAIPPLIFGLVVLSVMPSSIPILIAVMGVLFAAPVFRVARAVAMDVTVMEYVEVARLRGEGPAWIMGREILPNALTPLVAEFGLRFSYTMLFLSALSFLGLGVQPPTADWGGIVKENAAAISFGLIAPLLPAAAIAIMTIGVNLVVDWVLNRTSTLRRGG</sequence>
<keyword evidence="2 7" id="KW-0813">Transport</keyword>
<dbReference type="SUPFAM" id="SSF161098">
    <property type="entry name" value="MetI-like"/>
    <property type="match status" value="1"/>
</dbReference>
<evidence type="ECO:0000256" key="2">
    <source>
        <dbReference type="ARBA" id="ARBA00022448"/>
    </source>
</evidence>
<dbReference type="EMBL" id="JBHRTR010000019">
    <property type="protein sequence ID" value="MFC3227045.1"/>
    <property type="molecule type" value="Genomic_DNA"/>
</dbReference>
<dbReference type="RefSeq" id="WP_379899206.1">
    <property type="nucleotide sequence ID" value="NZ_JBHRTR010000019.1"/>
</dbReference>
<feature type="transmembrane region" description="Helical" evidence="7">
    <location>
        <begin position="107"/>
        <end position="127"/>
    </location>
</feature>
<organism evidence="9 10">
    <name type="scientific">Marinibaculum pumilum</name>
    <dbReference type="NCBI Taxonomy" id="1766165"/>
    <lineage>
        <taxon>Bacteria</taxon>
        <taxon>Pseudomonadati</taxon>
        <taxon>Pseudomonadota</taxon>
        <taxon>Alphaproteobacteria</taxon>
        <taxon>Rhodospirillales</taxon>
        <taxon>Rhodospirillaceae</taxon>
        <taxon>Marinibaculum</taxon>
    </lineage>
</organism>
<evidence type="ECO:0000313" key="9">
    <source>
        <dbReference type="EMBL" id="MFC3227045.1"/>
    </source>
</evidence>
<evidence type="ECO:0000256" key="3">
    <source>
        <dbReference type="ARBA" id="ARBA00022475"/>
    </source>
</evidence>
<evidence type="ECO:0000256" key="1">
    <source>
        <dbReference type="ARBA" id="ARBA00004651"/>
    </source>
</evidence>
<keyword evidence="5 7" id="KW-1133">Transmembrane helix</keyword>
<name>A0ABV7KXK6_9PROT</name>
<dbReference type="Pfam" id="PF00528">
    <property type="entry name" value="BPD_transp_1"/>
    <property type="match status" value="1"/>
</dbReference>